<keyword evidence="3" id="KW-1185">Reference proteome</keyword>
<sequence length="769" mass="90562">MKTTLWSILNNNIDGINLSRGIEIPMIQRDYAQGRQNAKAKEIRDIFLFDLHQGMLNVKHKHSPALDLDFIYGVNTNNTFIPLDGQQRLTTLYLIYWYFAFRDRKIDDLKVQLSKFSYEIRPSTSLFLKRLLDGLDESDYRDVFGDNSSFERVLKNKNWYFVVWNHDISIKAILIMLDSIHEVFRKSEITIHDLIDVENPPVTFNFLQISNFGLSDSLYVKMNSRGKPLTSFENLKAELGKFIKESDFNSNYNYSIKSSDFVKEVDVETYFMTKIDNEWSDLFWRYRDSQYLFDEKLLNLLSFISLNVLAINNKVEFDHAIEKFSDPDFQISYYSLYVNNLINESTIINYIDILDLLTIKNVAFRTYLDESGFYEQIILPVFSKKINVDYQIRVLFYGIFEYVRRNKLHLDIIELNKWSRLLHNMTSNTIYNRSSDFIDSLQGICTFLDSYSGDLYKDFLKNSMSGFDSVQTKEEHIKLTLRISELNFNLILDEIENHGYLLGQITGVLVISGIVERYNYDKFQSLTQEDLVTIKCSIEKAYNKFIKFFNEKGLIPFQDDLFRRALLTYGDYAVYSTNFCFFVNSGRDVSWKRLLKELGTSLNTYNVARGAFLKLFDNISSSEDTLEGLRNIIKEYLNSKNEEDWLYYFIKYPIILENSYQKYVKFFEGDLIYPLRRTKYFKEEDPDYMSLVLKHKLENAGIDTRTIDFGYIQSGIEQYGIKSILGKSIKIAYNHDRQGKFYIKKHGDEGFYMGDITAVVKYISGYFEK</sequence>
<dbReference type="EMBL" id="QCXX01000006">
    <property type="protein sequence ID" value="PUV22531.1"/>
    <property type="molecule type" value="Genomic_DNA"/>
</dbReference>
<dbReference type="InterPro" id="IPR004919">
    <property type="entry name" value="GmrSD_N"/>
</dbReference>
<evidence type="ECO:0000259" key="1">
    <source>
        <dbReference type="Pfam" id="PF03235"/>
    </source>
</evidence>
<dbReference type="OrthoDB" id="9798761at2"/>
<gene>
    <name evidence="2" type="ORF">DCO56_20185</name>
</gene>
<organism evidence="2 3">
    <name type="scientific">Sphingobacterium athyrii</name>
    <dbReference type="NCBI Taxonomy" id="2152717"/>
    <lineage>
        <taxon>Bacteria</taxon>
        <taxon>Pseudomonadati</taxon>
        <taxon>Bacteroidota</taxon>
        <taxon>Sphingobacteriia</taxon>
        <taxon>Sphingobacteriales</taxon>
        <taxon>Sphingobacteriaceae</taxon>
        <taxon>Sphingobacterium</taxon>
    </lineage>
</organism>
<accession>A0A363NPE0</accession>
<comment type="caution">
    <text evidence="2">The sequence shown here is derived from an EMBL/GenBank/DDBJ whole genome shotgun (WGS) entry which is preliminary data.</text>
</comment>
<evidence type="ECO:0000313" key="2">
    <source>
        <dbReference type="EMBL" id="PUV22531.1"/>
    </source>
</evidence>
<dbReference type="Proteomes" id="UP000250831">
    <property type="component" value="Unassembled WGS sequence"/>
</dbReference>
<protein>
    <recommendedName>
        <fullName evidence="1">GmrSD restriction endonucleases N-terminal domain-containing protein</fullName>
    </recommendedName>
</protein>
<name>A0A363NPE0_9SPHI</name>
<dbReference type="AlphaFoldDB" id="A0A363NPE0"/>
<dbReference type="Pfam" id="PF03235">
    <property type="entry name" value="GmrSD_N"/>
    <property type="match status" value="1"/>
</dbReference>
<dbReference type="RefSeq" id="WP_108635559.1">
    <property type="nucleotide sequence ID" value="NZ_QCXX01000006.1"/>
</dbReference>
<reference evidence="2 3" key="1">
    <citation type="submission" date="2018-04" db="EMBL/GenBank/DDBJ databases">
        <title>Sphingobacterium sp. M46 Genome.</title>
        <authorList>
            <person name="Cheng J."/>
            <person name="Li Y."/>
        </authorList>
    </citation>
    <scope>NUCLEOTIDE SEQUENCE [LARGE SCALE GENOMIC DNA]</scope>
    <source>
        <strain evidence="2 3">M46</strain>
    </source>
</reference>
<evidence type="ECO:0000313" key="3">
    <source>
        <dbReference type="Proteomes" id="UP000250831"/>
    </source>
</evidence>
<proteinExistence type="predicted"/>
<feature type="domain" description="GmrSD restriction endonucleases N-terminal" evidence="1">
    <location>
        <begin position="7"/>
        <end position="239"/>
    </location>
</feature>